<keyword evidence="6" id="KW-0963">Cytoplasm</keyword>
<dbReference type="Proteomes" id="UP000823927">
    <property type="component" value="Unassembled WGS sequence"/>
</dbReference>
<dbReference type="InterPro" id="IPR001126">
    <property type="entry name" value="UmuC"/>
</dbReference>
<dbReference type="GO" id="GO:0003887">
    <property type="term" value="F:DNA-directed DNA polymerase activity"/>
    <property type="evidence" value="ECO:0007669"/>
    <property type="project" value="UniProtKB-UniRule"/>
</dbReference>
<dbReference type="Pfam" id="PF00817">
    <property type="entry name" value="IMS"/>
    <property type="match status" value="1"/>
</dbReference>
<evidence type="ECO:0000256" key="1">
    <source>
        <dbReference type="ARBA" id="ARBA00010945"/>
    </source>
</evidence>
<dbReference type="InterPro" id="IPR043502">
    <property type="entry name" value="DNA/RNA_pol_sf"/>
</dbReference>
<gene>
    <name evidence="6" type="primary">dinB</name>
    <name evidence="8" type="ORF">IAB46_02560</name>
</gene>
<keyword evidence="6" id="KW-0808">Transferase</keyword>
<feature type="domain" description="UmuC" evidence="7">
    <location>
        <begin position="13"/>
        <end position="202"/>
    </location>
</feature>
<evidence type="ECO:0000259" key="7">
    <source>
        <dbReference type="PROSITE" id="PS50173"/>
    </source>
</evidence>
<name>A0A9D1F2G5_9FIRM</name>
<dbReference type="GO" id="GO:0003684">
    <property type="term" value="F:damaged DNA binding"/>
    <property type="evidence" value="ECO:0007669"/>
    <property type="project" value="InterPro"/>
</dbReference>
<dbReference type="AlphaFoldDB" id="A0A9D1F2G5"/>
<comment type="catalytic activity">
    <reaction evidence="6">
        <text>DNA(n) + a 2'-deoxyribonucleoside 5'-triphosphate = DNA(n+1) + diphosphate</text>
        <dbReference type="Rhea" id="RHEA:22508"/>
        <dbReference type="Rhea" id="RHEA-COMP:17339"/>
        <dbReference type="Rhea" id="RHEA-COMP:17340"/>
        <dbReference type="ChEBI" id="CHEBI:33019"/>
        <dbReference type="ChEBI" id="CHEBI:61560"/>
        <dbReference type="ChEBI" id="CHEBI:173112"/>
        <dbReference type="EC" id="2.7.7.7"/>
    </reaction>
</comment>
<dbReference type="Gene3D" id="3.40.1170.60">
    <property type="match status" value="1"/>
</dbReference>
<evidence type="ECO:0000256" key="4">
    <source>
        <dbReference type="ARBA" id="ARBA00022763"/>
    </source>
</evidence>
<comment type="cofactor">
    <cofactor evidence="6">
        <name>Mg(2+)</name>
        <dbReference type="ChEBI" id="CHEBI:18420"/>
    </cofactor>
    <text evidence="6">Binds 2 magnesium ions per subunit.</text>
</comment>
<accession>A0A9D1F2G5</accession>
<organism evidence="8 9">
    <name type="scientific">Candidatus Scybalocola faecigallinarum</name>
    <dbReference type="NCBI Taxonomy" id="2840941"/>
    <lineage>
        <taxon>Bacteria</taxon>
        <taxon>Bacillati</taxon>
        <taxon>Bacillota</taxon>
        <taxon>Clostridia</taxon>
        <taxon>Lachnospirales</taxon>
        <taxon>Lachnospiraceae</taxon>
        <taxon>Lachnospiraceae incertae sedis</taxon>
        <taxon>Candidatus Scybalocola (ex Gilroy et al. 2021)</taxon>
    </lineage>
</organism>
<feature type="binding site" evidence="6">
    <location>
        <position position="121"/>
    </location>
    <ligand>
        <name>Mg(2+)</name>
        <dbReference type="ChEBI" id="CHEBI:18420"/>
    </ligand>
</feature>
<dbReference type="InterPro" id="IPR024728">
    <property type="entry name" value="PolY_HhH_motif"/>
</dbReference>
<keyword evidence="4 6" id="KW-0227">DNA damage</keyword>
<comment type="subunit">
    <text evidence="6">Monomer.</text>
</comment>
<keyword evidence="3 6" id="KW-0548">Nucleotidyltransferase</keyword>
<comment type="subcellular location">
    <subcellularLocation>
        <location evidence="6">Cytoplasm</location>
    </subcellularLocation>
</comment>
<dbReference type="SUPFAM" id="SSF56672">
    <property type="entry name" value="DNA/RNA polymerases"/>
    <property type="match status" value="1"/>
</dbReference>
<comment type="similarity">
    <text evidence="1 6">Belongs to the DNA polymerase type-Y family.</text>
</comment>
<comment type="caution">
    <text evidence="8">The sequence shown here is derived from an EMBL/GenBank/DDBJ whole genome shotgun (WGS) entry which is preliminary data.</text>
</comment>
<dbReference type="InterPro" id="IPR022880">
    <property type="entry name" value="DNApol_IV"/>
</dbReference>
<dbReference type="InterPro" id="IPR036775">
    <property type="entry name" value="DNA_pol_Y-fam_lit_finger_sf"/>
</dbReference>
<evidence type="ECO:0000256" key="6">
    <source>
        <dbReference type="HAMAP-Rule" id="MF_01113"/>
    </source>
</evidence>
<reference evidence="8" key="2">
    <citation type="journal article" date="2021" name="PeerJ">
        <title>Extensive microbial diversity within the chicken gut microbiome revealed by metagenomics and culture.</title>
        <authorList>
            <person name="Gilroy R."/>
            <person name="Ravi A."/>
            <person name="Getino M."/>
            <person name="Pursley I."/>
            <person name="Horton D.L."/>
            <person name="Alikhan N.F."/>
            <person name="Baker D."/>
            <person name="Gharbi K."/>
            <person name="Hall N."/>
            <person name="Watson M."/>
            <person name="Adriaenssens E.M."/>
            <person name="Foster-Nyarko E."/>
            <person name="Jarju S."/>
            <person name="Secka A."/>
            <person name="Antonio M."/>
            <person name="Oren A."/>
            <person name="Chaudhuri R.R."/>
            <person name="La Ragione R."/>
            <person name="Hildebrand F."/>
            <person name="Pallen M.J."/>
        </authorList>
    </citation>
    <scope>NUCLEOTIDE SEQUENCE</scope>
    <source>
        <strain evidence="8">CHK178-757</strain>
    </source>
</reference>
<protein>
    <recommendedName>
        <fullName evidence="6">DNA polymerase IV</fullName>
        <shortName evidence="6">Pol IV</shortName>
        <ecNumber evidence="6">2.7.7.7</ecNumber>
    </recommendedName>
</protein>
<dbReference type="InterPro" id="IPR017961">
    <property type="entry name" value="DNA_pol_Y-fam_little_finger"/>
</dbReference>
<proteinExistence type="inferred from homology"/>
<keyword evidence="6" id="KW-0238">DNA-binding</keyword>
<dbReference type="Gene3D" id="3.30.70.270">
    <property type="match status" value="1"/>
</dbReference>
<dbReference type="EMBL" id="DVIT01000012">
    <property type="protein sequence ID" value="HIS46433.1"/>
    <property type="molecule type" value="Genomic_DNA"/>
</dbReference>
<reference evidence="8" key="1">
    <citation type="submission" date="2020-10" db="EMBL/GenBank/DDBJ databases">
        <authorList>
            <person name="Gilroy R."/>
        </authorList>
    </citation>
    <scope>NUCLEOTIDE SEQUENCE</scope>
    <source>
        <strain evidence="8">CHK178-757</strain>
    </source>
</reference>
<evidence type="ECO:0000256" key="5">
    <source>
        <dbReference type="ARBA" id="ARBA00022932"/>
    </source>
</evidence>
<feature type="active site" evidence="6">
    <location>
        <position position="122"/>
    </location>
</feature>
<evidence type="ECO:0000313" key="9">
    <source>
        <dbReference type="Proteomes" id="UP000823927"/>
    </source>
</evidence>
<dbReference type="CDD" id="cd03586">
    <property type="entry name" value="PolY_Pol_IV_kappa"/>
    <property type="match status" value="1"/>
</dbReference>
<evidence type="ECO:0000313" key="8">
    <source>
        <dbReference type="EMBL" id="HIS46433.1"/>
    </source>
</evidence>
<keyword evidence="6" id="KW-0235">DNA replication</keyword>
<dbReference type="PANTHER" id="PTHR11076">
    <property type="entry name" value="DNA REPAIR POLYMERASE UMUC / TRANSFERASE FAMILY MEMBER"/>
    <property type="match status" value="1"/>
</dbReference>
<keyword evidence="6" id="KW-0479">Metal-binding</keyword>
<dbReference type="GO" id="GO:0000287">
    <property type="term" value="F:magnesium ion binding"/>
    <property type="evidence" value="ECO:0007669"/>
    <property type="project" value="UniProtKB-UniRule"/>
</dbReference>
<dbReference type="Pfam" id="PF11799">
    <property type="entry name" value="IMS_C"/>
    <property type="match status" value="1"/>
</dbReference>
<comment type="function">
    <text evidence="6">Poorly processive, error-prone DNA polymerase involved in untargeted mutagenesis. Copies undamaged DNA at stalled replication forks, which arise in vivo from mismatched or misaligned primer ends. These misaligned primers can be extended by PolIV. Exhibits no 3'-5' exonuclease (proofreading) activity. May be involved in translesional synthesis, in conjunction with the beta clamp from PolIII.</text>
</comment>
<dbReference type="GO" id="GO:0042276">
    <property type="term" value="P:error-prone translesion synthesis"/>
    <property type="evidence" value="ECO:0007669"/>
    <property type="project" value="TreeGrafter"/>
</dbReference>
<keyword evidence="5 6" id="KW-0239">DNA-directed DNA polymerase</keyword>
<dbReference type="InterPro" id="IPR043128">
    <property type="entry name" value="Rev_trsase/Diguanyl_cyclase"/>
</dbReference>
<dbReference type="Pfam" id="PF11798">
    <property type="entry name" value="IMS_HHH"/>
    <property type="match status" value="1"/>
</dbReference>
<dbReference type="GO" id="GO:0009432">
    <property type="term" value="P:SOS response"/>
    <property type="evidence" value="ECO:0007669"/>
    <property type="project" value="TreeGrafter"/>
</dbReference>
<keyword evidence="6" id="KW-0234">DNA repair</keyword>
<dbReference type="PROSITE" id="PS50173">
    <property type="entry name" value="UMUC"/>
    <property type="match status" value="1"/>
</dbReference>
<dbReference type="EC" id="2.7.7.7" evidence="6"/>
<feature type="binding site" evidence="6">
    <location>
        <position position="17"/>
    </location>
    <ligand>
        <name>Mg(2+)</name>
        <dbReference type="ChEBI" id="CHEBI:18420"/>
    </ligand>
</feature>
<keyword evidence="6" id="KW-0460">Magnesium</keyword>
<feature type="site" description="Substrate discrimination" evidence="6">
    <location>
        <position position="22"/>
    </location>
</feature>
<dbReference type="GO" id="GO:0006281">
    <property type="term" value="P:DNA repair"/>
    <property type="evidence" value="ECO:0007669"/>
    <property type="project" value="UniProtKB-UniRule"/>
</dbReference>
<dbReference type="InterPro" id="IPR050116">
    <property type="entry name" value="DNA_polymerase-Y"/>
</dbReference>
<dbReference type="GO" id="GO:0005829">
    <property type="term" value="C:cytosol"/>
    <property type="evidence" value="ECO:0007669"/>
    <property type="project" value="TreeGrafter"/>
</dbReference>
<dbReference type="GO" id="GO:0006261">
    <property type="term" value="P:DNA-templated DNA replication"/>
    <property type="evidence" value="ECO:0007669"/>
    <property type="project" value="UniProtKB-UniRule"/>
</dbReference>
<evidence type="ECO:0000256" key="2">
    <source>
        <dbReference type="ARBA" id="ARBA00022457"/>
    </source>
</evidence>
<dbReference type="Gene3D" id="1.10.150.20">
    <property type="entry name" value="5' to 3' exonuclease, C-terminal subdomain"/>
    <property type="match status" value="1"/>
</dbReference>
<keyword evidence="2 6" id="KW-0515">Mutator protein</keyword>
<sequence length="415" mass="46954">MNTEEGCSTEKIIFHIDVNSAYLSWTAVERMKLGGPDTLDIRTIPAIIGGDISKRRGVVLAKSIPAKKYGIITGEPVVDAFKKCPRLKSYAPDHKLYSRYSRSMIRLLQEYSPEISQYSIDECFMEYVPIPGTSSPEEGARLIKDRIRDTLGFTVNIGISTNRLLAKMASDFKKPDLVHTLFPSEVPKKMWPLPVEDLFMVGRSSAQRLKLLGIRTIGDLARTDPAIIVSHLKSHGQTIWEYANGIERSSIDTRSKRDAKGIGNSTTISFDVTDRETARHFLMELSESVSRRLRQQHVAAGMVSVEIKYSTFEQVSHQTQLFTPSNATQTIYQTACRLFDELWNKKAIRLLGIRTSKLTSDTMLQMSIFDNQNNEKQKKLDQALDHIRQKFGDQSIVRASQIPQKSIRVPKNTEI</sequence>
<dbReference type="HAMAP" id="MF_01113">
    <property type="entry name" value="DNApol_IV"/>
    <property type="match status" value="1"/>
</dbReference>
<dbReference type="SUPFAM" id="SSF100879">
    <property type="entry name" value="Lesion bypass DNA polymerase (Y-family), little finger domain"/>
    <property type="match status" value="1"/>
</dbReference>
<dbReference type="PANTHER" id="PTHR11076:SF35">
    <property type="entry name" value="DNA REPAIR PROTEIN HOMOLOG YOBH"/>
    <property type="match status" value="1"/>
</dbReference>
<evidence type="ECO:0000256" key="3">
    <source>
        <dbReference type="ARBA" id="ARBA00022695"/>
    </source>
</evidence>
<dbReference type="Gene3D" id="3.30.1490.100">
    <property type="entry name" value="DNA polymerase, Y-family, little finger domain"/>
    <property type="match status" value="1"/>
</dbReference>